<dbReference type="InterPro" id="IPR017850">
    <property type="entry name" value="Alkaline_phosphatase_core_sf"/>
</dbReference>
<gene>
    <name evidence="4" type="primary">plcC</name>
    <name evidence="4" type="ORF">Back2_29150</name>
</gene>
<protein>
    <submittedName>
        <fullName evidence="4">Phospholipase C</fullName>
    </submittedName>
</protein>
<dbReference type="RefSeq" id="WP_231998766.1">
    <property type="nucleotide sequence ID" value="NZ_AP019307.1"/>
</dbReference>
<dbReference type="PANTHER" id="PTHR31956">
    <property type="entry name" value="NON-SPECIFIC PHOSPHOLIPASE C4-RELATED"/>
    <property type="match status" value="1"/>
</dbReference>
<dbReference type="Pfam" id="PF04185">
    <property type="entry name" value="Phosphoesterase"/>
    <property type="match status" value="1"/>
</dbReference>
<feature type="signal peptide" evidence="3">
    <location>
        <begin position="1"/>
        <end position="35"/>
    </location>
</feature>
<dbReference type="Proteomes" id="UP000271573">
    <property type="component" value="Chromosome"/>
</dbReference>
<dbReference type="CDD" id="cd16013">
    <property type="entry name" value="AcpA"/>
    <property type="match status" value="1"/>
</dbReference>
<keyword evidence="3" id="KW-0732">Signal</keyword>
<dbReference type="AlphaFoldDB" id="A0A3G9J4P2"/>
<keyword evidence="1" id="KW-0378">Hydrolase</keyword>
<evidence type="ECO:0000256" key="2">
    <source>
        <dbReference type="ARBA" id="ARBA00023026"/>
    </source>
</evidence>
<dbReference type="EMBL" id="AP019307">
    <property type="protein sequence ID" value="BBH18628.1"/>
    <property type="molecule type" value="Genomic_DNA"/>
</dbReference>
<keyword evidence="5" id="KW-1185">Reference proteome</keyword>
<evidence type="ECO:0000256" key="3">
    <source>
        <dbReference type="SAM" id="SignalP"/>
    </source>
</evidence>
<evidence type="ECO:0000313" key="4">
    <source>
        <dbReference type="EMBL" id="BBH18628.1"/>
    </source>
</evidence>
<evidence type="ECO:0000256" key="1">
    <source>
        <dbReference type="ARBA" id="ARBA00022801"/>
    </source>
</evidence>
<dbReference type="PANTHER" id="PTHR31956:SF1">
    <property type="entry name" value="NON-SPECIFIC PHOSPHOLIPASE C1"/>
    <property type="match status" value="1"/>
</dbReference>
<feature type="chain" id="PRO_5018074124" evidence="3">
    <location>
        <begin position="36"/>
        <end position="646"/>
    </location>
</feature>
<organism evidence="4 5">
    <name type="scientific">Nocardioides baekrokdamisoli</name>
    <dbReference type="NCBI Taxonomy" id="1804624"/>
    <lineage>
        <taxon>Bacteria</taxon>
        <taxon>Bacillati</taxon>
        <taxon>Actinomycetota</taxon>
        <taxon>Actinomycetes</taxon>
        <taxon>Propionibacteriales</taxon>
        <taxon>Nocardioidaceae</taxon>
        <taxon>Nocardioides</taxon>
    </lineage>
</organism>
<dbReference type="GO" id="GO:0042578">
    <property type="term" value="F:phosphoric ester hydrolase activity"/>
    <property type="evidence" value="ECO:0007669"/>
    <property type="project" value="UniProtKB-ARBA"/>
</dbReference>
<reference evidence="4 5" key="1">
    <citation type="submission" date="2018-11" db="EMBL/GenBank/DDBJ databases">
        <title>Complete genome sequence of Nocardioides baekrokdamisoli strain KCTC 39748.</title>
        <authorList>
            <person name="Kang S.W."/>
            <person name="Lee K.C."/>
            <person name="Kim K.K."/>
            <person name="Kim J.S."/>
            <person name="Kim D.S."/>
            <person name="Ko S.H."/>
            <person name="Yang S.H."/>
            <person name="Shin Y.K."/>
            <person name="Lee J.S."/>
        </authorList>
    </citation>
    <scope>NUCLEOTIDE SEQUENCE [LARGE SCALE GENOMIC DNA]</scope>
    <source>
        <strain evidence="4 5">KCTC 39748</strain>
    </source>
</reference>
<evidence type="ECO:0000313" key="5">
    <source>
        <dbReference type="Proteomes" id="UP000271573"/>
    </source>
</evidence>
<proteinExistence type="predicted"/>
<sequence>MLVRPSRRMQGILAGVGVAAIAGTAFSSTASPAAAATPATTTPIKHVVVIFQENVSFDHYFATYPTAANTDGTKYRHMGPVPNVNTLKSAGLLTNNPNSVQPMRLGGTAQQITCDQDHDYRPEQMAYNSGLMDKFVQNTSTDTCAAPTYGTTGLGMAYYDGNSVTAEWNYANRFAMSDNSFSDVFGPSAPGAISLISGNTHGFQSYTTANGVPQAAPTTGNDVVSPDVNGVGTIVNDPQPAFDDCSTRNVAGTADPTQKNVGDLLNAKGLTWGWFQGGFAPNTAYAGPGTKATCTSNHNVGDALGGTGEPVSGQPATSTQWGTKGDYIAHHEPFQYYASTANPHHLPPTSVAMIGHTDQANHQYDLTAFDQALAAGSLPAVSYLKAAGYQDGHAAYSDPIDEQHFLVHEINAIESSPYWKNTAIVLAYDDSDGWYDHVNAGVLNSSNDTTLSYQPNQGDGPLCIAAHTAGVPMLGGFSDRCGPGMRQPLIVISPYAKVNHVDHTLTTQSSILQFIENNWSLGRIGGGSFDATAGSLNGMFNFARPVMQRLLMAPNGSIQTQVTVSQAGLPTFHIGHSGSVTRTVPGALQMQVSGGSLPAGLKFTQVSPSTFTISGKATGAFHRWFRVIFRGPGWAQLAYYTISSAR</sequence>
<dbReference type="Gene3D" id="3.40.720.10">
    <property type="entry name" value="Alkaline Phosphatase, subunit A"/>
    <property type="match status" value="1"/>
</dbReference>
<name>A0A3G9J4P2_9ACTN</name>
<dbReference type="InterPro" id="IPR007312">
    <property type="entry name" value="Phosphoesterase"/>
</dbReference>
<keyword evidence="2" id="KW-0843">Virulence</keyword>
<dbReference type="KEGG" id="nbe:Back2_29150"/>
<accession>A0A3G9J4P2</accession>